<reference evidence="1 2" key="1">
    <citation type="submission" date="2019-08" db="EMBL/GenBank/DDBJ databases">
        <authorList>
            <person name="Alioto T."/>
            <person name="Alioto T."/>
            <person name="Gomez Garrido J."/>
        </authorList>
    </citation>
    <scope>NUCLEOTIDE SEQUENCE [LARGE SCALE GENOMIC DNA]</scope>
</reference>
<gene>
    <name evidence="1" type="ORF">CINCED_3A020224</name>
</gene>
<proteinExistence type="predicted"/>
<evidence type="ECO:0000313" key="1">
    <source>
        <dbReference type="EMBL" id="VVC27684.1"/>
    </source>
</evidence>
<protein>
    <submittedName>
        <fullName evidence="1">Uncharacterized protein</fullName>
    </submittedName>
</protein>
<sequence>METNIRYPLRGIKPPKYSRTKTNVFKWSLAENDKRECGEIQDEGHVYECPKLNAKYTKKNIEETNDKVIQLTEYWHGK</sequence>
<dbReference type="EMBL" id="CABPRJ010000476">
    <property type="protein sequence ID" value="VVC27684.1"/>
    <property type="molecule type" value="Genomic_DNA"/>
</dbReference>
<keyword evidence="2" id="KW-1185">Reference proteome</keyword>
<dbReference type="Proteomes" id="UP000325440">
    <property type="component" value="Unassembled WGS sequence"/>
</dbReference>
<organism evidence="1 2">
    <name type="scientific">Cinara cedri</name>
    <dbReference type="NCBI Taxonomy" id="506608"/>
    <lineage>
        <taxon>Eukaryota</taxon>
        <taxon>Metazoa</taxon>
        <taxon>Ecdysozoa</taxon>
        <taxon>Arthropoda</taxon>
        <taxon>Hexapoda</taxon>
        <taxon>Insecta</taxon>
        <taxon>Pterygota</taxon>
        <taxon>Neoptera</taxon>
        <taxon>Paraneoptera</taxon>
        <taxon>Hemiptera</taxon>
        <taxon>Sternorrhyncha</taxon>
        <taxon>Aphidomorpha</taxon>
        <taxon>Aphidoidea</taxon>
        <taxon>Aphididae</taxon>
        <taxon>Lachninae</taxon>
        <taxon>Cinara</taxon>
    </lineage>
</organism>
<dbReference type="AlphaFoldDB" id="A0A5E4M6L8"/>
<evidence type="ECO:0000313" key="2">
    <source>
        <dbReference type="Proteomes" id="UP000325440"/>
    </source>
</evidence>
<accession>A0A5E4M6L8</accession>
<name>A0A5E4M6L8_9HEMI</name>